<dbReference type="Proteomes" id="UP000316425">
    <property type="component" value="Unassembled WGS sequence"/>
</dbReference>
<evidence type="ECO:0000313" key="6">
    <source>
        <dbReference type="EMBL" id="TSJ60741.1"/>
    </source>
</evidence>
<dbReference type="SUPFAM" id="SSF52091">
    <property type="entry name" value="SpoIIaa-like"/>
    <property type="match status" value="1"/>
</dbReference>
<dbReference type="NCBIfam" id="TIGR00377">
    <property type="entry name" value="ant_ant_sig"/>
    <property type="match status" value="1"/>
</dbReference>
<keyword evidence="7" id="KW-1185">Reference proteome</keyword>
<organism evidence="6 7">
    <name type="scientific">Allobacillus salarius</name>
    <dbReference type="NCBI Taxonomy" id="1955272"/>
    <lineage>
        <taxon>Bacteria</taxon>
        <taxon>Bacillati</taxon>
        <taxon>Bacillota</taxon>
        <taxon>Bacilli</taxon>
        <taxon>Bacillales</taxon>
        <taxon>Bacillaceae</taxon>
        <taxon>Allobacillus</taxon>
    </lineage>
</organism>
<keyword evidence="2" id="KW-0597">Phosphoprotein</keyword>
<comment type="caution">
    <text evidence="6">The sequence shown here is derived from an EMBL/GenBank/DDBJ whole genome shotgun (WGS) entry which is preliminary data.</text>
</comment>
<dbReference type="GO" id="GO:0043856">
    <property type="term" value="F:anti-sigma factor antagonist activity"/>
    <property type="evidence" value="ECO:0007669"/>
    <property type="project" value="InterPro"/>
</dbReference>
<dbReference type="PANTHER" id="PTHR33495:SF9">
    <property type="entry name" value="ANTI-SIGMA-B FACTOR ANTAGONIST"/>
    <property type="match status" value="1"/>
</dbReference>
<dbReference type="Pfam" id="PF01740">
    <property type="entry name" value="STAS"/>
    <property type="match status" value="1"/>
</dbReference>
<evidence type="ECO:0000259" key="5">
    <source>
        <dbReference type="PROSITE" id="PS50801"/>
    </source>
</evidence>
<dbReference type="AlphaFoldDB" id="A0A556P8M3"/>
<dbReference type="CDD" id="cd07043">
    <property type="entry name" value="STAS_anti-anti-sigma_factors"/>
    <property type="match status" value="1"/>
</dbReference>
<dbReference type="InterPro" id="IPR003658">
    <property type="entry name" value="Anti-sigma_ant"/>
</dbReference>
<evidence type="ECO:0000313" key="7">
    <source>
        <dbReference type="Proteomes" id="UP000316425"/>
    </source>
</evidence>
<comment type="function">
    <text evidence="3">Positive regulator of sigma-B activity. Non-phosphorylated RsbV binds to RsbW, preventing its association with sigma-B. When phosphorylated, releases RsbW, which is then free to complex with and inactivate sigma-B.</text>
</comment>
<dbReference type="OrthoDB" id="9793697at2"/>
<gene>
    <name evidence="6" type="ORF">FPQ13_11860</name>
</gene>
<evidence type="ECO:0000256" key="1">
    <source>
        <dbReference type="ARBA" id="ARBA00009013"/>
    </source>
</evidence>
<evidence type="ECO:0000256" key="4">
    <source>
        <dbReference type="RuleBase" id="RU003749"/>
    </source>
</evidence>
<dbReference type="InterPro" id="IPR036513">
    <property type="entry name" value="STAS_dom_sf"/>
</dbReference>
<dbReference type="Gene3D" id="3.30.750.24">
    <property type="entry name" value="STAS domain"/>
    <property type="match status" value="1"/>
</dbReference>
<comment type="similarity">
    <text evidence="1 4">Belongs to the anti-sigma-factor antagonist family.</text>
</comment>
<protein>
    <recommendedName>
        <fullName evidence="4">Anti-sigma factor antagonist</fullName>
    </recommendedName>
</protein>
<evidence type="ECO:0000256" key="2">
    <source>
        <dbReference type="ARBA" id="ARBA00022553"/>
    </source>
</evidence>
<reference evidence="6 7" key="1">
    <citation type="submission" date="2019-07" db="EMBL/GenBank/DDBJ databases">
        <title>Allobacillus sp. nov. SKP isolated from shrimp paste of Euphausiacea.</title>
        <authorList>
            <person name="Kanchanasin P."/>
            <person name="Tanasupawat S."/>
            <person name="Shi W."/>
            <person name="Wu L."/>
            <person name="Ma J."/>
        </authorList>
    </citation>
    <scope>NUCLEOTIDE SEQUENCE [LARGE SCALE GENOMIC DNA]</scope>
    <source>
        <strain evidence="6 7">SKP4-8</strain>
    </source>
</reference>
<feature type="domain" description="STAS" evidence="5">
    <location>
        <begin position="6"/>
        <end position="111"/>
    </location>
</feature>
<dbReference type="PROSITE" id="PS50801">
    <property type="entry name" value="STAS"/>
    <property type="match status" value="1"/>
</dbReference>
<evidence type="ECO:0000256" key="3">
    <source>
        <dbReference type="ARBA" id="ARBA00024670"/>
    </source>
</evidence>
<dbReference type="PANTHER" id="PTHR33495">
    <property type="entry name" value="ANTI-SIGMA FACTOR ANTAGONIST TM_1081-RELATED-RELATED"/>
    <property type="match status" value="1"/>
</dbReference>
<accession>A0A556P8M3</accession>
<dbReference type="InterPro" id="IPR002645">
    <property type="entry name" value="STAS_dom"/>
</dbReference>
<sequence length="111" mass="12534">MVIVNLHIDDHKNGDSSILKLSGEIDAYTAPRLKEHLLNLIEENKEVQVDMQQVNYMDSTGLGVFISALKTSKEVDKTFKLINLQDNVYRLFNITGLNEVIDIENTVRGGM</sequence>
<proteinExistence type="inferred from homology"/>
<dbReference type="EMBL" id="VMHE01000031">
    <property type="protein sequence ID" value="TSJ60741.1"/>
    <property type="molecule type" value="Genomic_DNA"/>
</dbReference>
<name>A0A556P8M3_9BACI</name>